<reference evidence="1 2" key="1">
    <citation type="submission" date="2018-07" db="EMBL/GenBank/DDBJ databases">
        <title>Section-level genome sequencing of Aspergillus section Nigri to investigate inter- and intra-species variation.</title>
        <authorList>
            <consortium name="DOE Joint Genome Institute"/>
            <person name="Vesth T.C."/>
            <person name="Nybo J.L."/>
            <person name="Theobald S."/>
            <person name="Frisvad J.C."/>
            <person name="Larsen T.O."/>
            <person name="Nielsen K.F."/>
            <person name="Hoof J.B."/>
            <person name="Brandl J."/>
            <person name="Salamov A."/>
            <person name="Riley R."/>
            <person name="Gladden J.M."/>
            <person name="Phatale P."/>
            <person name="Nielsen M.T."/>
            <person name="Lyhne E.K."/>
            <person name="Kogle M.E."/>
            <person name="Strasser K."/>
            <person name="McDonnell E."/>
            <person name="Barry K."/>
            <person name="Clum A."/>
            <person name="Chen C."/>
            <person name="Nolan M."/>
            <person name="Sandor L."/>
            <person name="Kuo A."/>
            <person name="Lipzen A."/>
            <person name="Hainaut M."/>
            <person name="Drula E."/>
            <person name="Tsang A."/>
            <person name="Magnuson J.K."/>
            <person name="Henrissat B."/>
            <person name="Wiebenga A."/>
            <person name="Simmons B.A."/>
            <person name="Makela M.R."/>
            <person name="De vries R.P."/>
            <person name="Grigoriev I.V."/>
            <person name="Mortensen U.H."/>
            <person name="Baker S.E."/>
            <person name="Andersen M.R."/>
        </authorList>
    </citation>
    <scope>NUCLEOTIDE SEQUENCE [LARGE SCALE GENOMIC DNA]</scope>
    <source>
        <strain evidence="1 2">ATCC 13157</strain>
    </source>
</reference>
<evidence type="ECO:0000313" key="1">
    <source>
        <dbReference type="EMBL" id="RDK46784.1"/>
    </source>
</evidence>
<keyword evidence="2" id="KW-1185">Reference proteome</keyword>
<dbReference type="AlphaFoldDB" id="A0A370PXZ2"/>
<accession>A0A370PXZ2</accession>
<dbReference type="Proteomes" id="UP000254937">
    <property type="component" value="Unassembled WGS sequence"/>
</dbReference>
<gene>
    <name evidence="1" type="ORF">M752DRAFT_63698</name>
</gene>
<name>A0A370PXZ2_ASPPH</name>
<dbReference type="EMBL" id="KZ851845">
    <property type="protein sequence ID" value="RDK46784.1"/>
    <property type="molecule type" value="Genomic_DNA"/>
</dbReference>
<protein>
    <submittedName>
        <fullName evidence="1">Uncharacterized protein</fullName>
    </submittedName>
</protein>
<sequence length="198" mass="22185">MGEIRAKDEPCGRPRSSIIPYYKTCCHITSSEVQKTRYVNARINRRKKKKNEAEHLPCFPSTLLDLSNLCPPVQSFTSYFAYHASTFATFIHEGRCSWNVLFLFSVICSVTCPLPHGTLGEEDISPPMSSPVHQTSDHLFRCFNRVWYLSGDCHVGEAGCLPSRCRHPTLDKGLREKAPSVVPFVSSLKPGHGSLPCK</sequence>
<proteinExistence type="predicted"/>
<organism evidence="1 2">
    <name type="scientific">Aspergillus phoenicis ATCC 13157</name>
    <dbReference type="NCBI Taxonomy" id="1353007"/>
    <lineage>
        <taxon>Eukaryota</taxon>
        <taxon>Fungi</taxon>
        <taxon>Dikarya</taxon>
        <taxon>Ascomycota</taxon>
        <taxon>Pezizomycotina</taxon>
        <taxon>Eurotiomycetes</taxon>
        <taxon>Eurotiomycetidae</taxon>
        <taxon>Eurotiales</taxon>
        <taxon>Aspergillaceae</taxon>
        <taxon>Aspergillus</taxon>
    </lineage>
</organism>
<evidence type="ECO:0000313" key="2">
    <source>
        <dbReference type="Proteomes" id="UP000254937"/>
    </source>
</evidence>